<evidence type="ECO:0000259" key="12">
    <source>
        <dbReference type="Pfam" id="PF02771"/>
    </source>
</evidence>
<comment type="similarity">
    <text evidence="3">Belongs to the acyl-CoA dehydrogenase family.</text>
</comment>
<dbReference type="InterPro" id="IPR009100">
    <property type="entry name" value="AcylCoA_DH/oxidase_NM_dom_sf"/>
</dbReference>
<dbReference type="InterPro" id="IPR013786">
    <property type="entry name" value="AcylCoA_DH/ox_N"/>
</dbReference>
<dbReference type="Pfam" id="PF02771">
    <property type="entry name" value="Acyl-CoA_dh_N"/>
    <property type="match status" value="1"/>
</dbReference>
<proteinExistence type="inferred from homology"/>
<dbReference type="InterPro" id="IPR009075">
    <property type="entry name" value="AcylCo_DH/oxidase_C"/>
</dbReference>
<comment type="caution">
    <text evidence="13">The sequence shown here is derived from an EMBL/GenBank/DDBJ whole genome shotgun (WGS) entry which is preliminary data.</text>
</comment>
<dbReference type="Gene3D" id="1.20.140.10">
    <property type="entry name" value="Butyryl-CoA Dehydrogenase, subunit A, domain 3"/>
    <property type="match status" value="1"/>
</dbReference>
<gene>
    <name evidence="13" type="ORF">F1599_06570</name>
</gene>
<evidence type="ECO:0000259" key="11">
    <source>
        <dbReference type="Pfam" id="PF02770"/>
    </source>
</evidence>
<comment type="pathway">
    <text evidence="2">Siderophore biosynthesis; mycobactin biosynthesis.</text>
</comment>
<dbReference type="GO" id="GO:0005737">
    <property type="term" value="C:cytoplasm"/>
    <property type="evidence" value="ECO:0007669"/>
    <property type="project" value="TreeGrafter"/>
</dbReference>
<evidence type="ECO:0000313" key="13">
    <source>
        <dbReference type="EMBL" id="KAA6128605.1"/>
    </source>
</evidence>
<dbReference type="FunFam" id="1.20.140.10:FF:000001">
    <property type="entry name" value="Acyl-CoA dehydrogenase"/>
    <property type="match status" value="1"/>
</dbReference>
<dbReference type="InterPro" id="IPR036250">
    <property type="entry name" value="AcylCo_DH-like_C"/>
</dbReference>
<evidence type="ECO:0000256" key="4">
    <source>
        <dbReference type="ARBA" id="ARBA00022630"/>
    </source>
</evidence>
<dbReference type="Gene3D" id="2.40.110.10">
    <property type="entry name" value="Butyryl-CoA Dehydrogenase, subunit A, domain 2"/>
    <property type="match status" value="1"/>
</dbReference>
<evidence type="ECO:0000256" key="2">
    <source>
        <dbReference type="ARBA" id="ARBA00005102"/>
    </source>
</evidence>
<evidence type="ECO:0000256" key="8">
    <source>
        <dbReference type="ARBA" id="ARBA00040394"/>
    </source>
</evidence>
<dbReference type="Gene3D" id="1.10.540.10">
    <property type="entry name" value="Acyl-CoA dehydrogenase/oxidase, N-terminal domain"/>
    <property type="match status" value="1"/>
</dbReference>
<dbReference type="Proteomes" id="UP000324324">
    <property type="component" value="Unassembled WGS sequence"/>
</dbReference>
<name>A0A5M8B1Y4_9BURK</name>
<evidence type="ECO:0000256" key="9">
    <source>
        <dbReference type="ARBA" id="ARBA00042660"/>
    </source>
</evidence>
<evidence type="ECO:0000256" key="5">
    <source>
        <dbReference type="ARBA" id="ARBA00022827"/>
    </source>
</evidence>
<dbReference type="FunFam" id="1.10.540.10:FF:000026">
    <property type="entry name" value="Acyl-CoA dehydrogenase medium chain"/>
    <property type="match status" value="1"/>
</dbReference>
<dbReference type="EMBL" id="VWRN01000022">
    <property type="protein sequence ID" value="KAA6128605.1"/>
    <property type="molecule type" value="Genomic_DNA"/>
</dbReference>
<evidence type="ECO:0000259" key="10">
    <source>
        <dbReference type="Pfam" id="PF00441"/>
    </source>
</evidence>
<feature type="domain" description="Acyl-CoA dehydrogenase/oxidase C-terminal" evidence="10">
    <location>
        <begin position="238"/>
        <end position="386"/>
    </location>
</feature>
<organism evidence="13 14">
    <name type="scientific">Cupriavidus cauae</name>
    <dbReference type="NCBI Taxonomy" id="2608999"/>
    <lineage>
        <taxon>Bacteria</taxon>
        <taxon>Pseudomonadati</taxon>
        <taxon>Pseudomonadota</taxon>
        <taxon>Betaproteobacteria</taxon>
        <taxon>Burkholderiales</taxon>
        <taxon>Burkholderiaceae</taxon>
        <taxon>Cupriavidus</taxon>
    </lineage>
</organism>
<evidence type="ECO:0000256" key="1">
    <source>
        <dbReference type="ARBA" id="ARBA00001974"/>
    </source>
</evidence>
<dbReference type="GO" id="GO:0050660">
    <property type="term" value="F:flavin adenine dinucleotide binding"/>
    <property type="evidence" value="ECO:0007669"/>
    <property type="project" value="InterPro"/>
</dbReference>
<sequence>MTIQHASRPWMNSELEVLRDTARRFFESECVPRQPAWVEQKHCDREIWRRAGELGLLCSGIPEAYGGGGGSFLHEAVICEEQQRALVTSFSINVHSGIVAHYLLAYGSEAQKQRWLPAMARGEMVAAIGMTEPGAGTDLQRIKTTAILGSDGRHYLVNGAKTFITNGWHADLICLAVKTDPEARASGVSLLMIETRDLPGFQRGRLLDKIGQRGQDTVELFFDGVMVPAENLLGNEEGRGFRQLMQQLPRERLLIAIGAAATMQRAVDDTLAYVTQRHVFGEPLMAMQNTRFKLAECQTHATIARSFVDDCIGRLQRGELDVPTAAMAKWWSTQTLCQVIDECLQLHGGYGYMNEYPIARMYTDARVGRIYGGANEVMKEIVARAMED</sequence>
<dbReference type="PANTHER" id="PTHR48083">
    <property type="entry name" value="MEDIUM-CHAIN SPECIFIC ACYL-COA DEHYDROGENASE, MITOCHONDRIAL-RELATED"/>
    <property type="match status" value="1"/>
</dbReference>
<keyword evidence="14" id="KW-1185">Reference proteome</keyword>
<dbReference type="InterPro" id="IPR006091">
    <property type="entry name" value="Acyl-CoA_Oxase/DH_mid-dom"/>
</dbReference>
<evidence type="ECO:0000256" key="7">
    <source>
        <dbReference type="ARBA" id="ARBA00037085"/>
    </source>
</evidence>
<evidence type="ECO:0000313" key="14">
    <source>
        <dbReference type="Proteomes" id="UP000324324"/>
    </source>
</evidence>
<reference evidence="13 14" key="1">
    <citation type="submission" date="2019-09" db="EMBL/GenBank/DDBJ databases">
        <title>Isolation of a novel species in the genus Cupriavidus from patients with sepsis using whole genome sequencing.</title>
        <authorList>
            <person name="Kweon O.J."/>
            <person name="Lee M.-K."/>
        </authorList>
    </citation>
    <scope>NUCLEOTIDE SEQUENCE [LARGE SCALE GENOMIC DNA]</scope>
    <source>
        <strain evidence="13 14">MKL-01</strain>
    </source>
</reference>
<comment type="function">
    <text evidence="7">Catalyzes the dehydrogenation at the alpha-beta position of ACP-bound acyl chains. This results in the introduction of a double bond in the lipidic chain, which is further transferred to the epsilon-amino group of lysine residue in the mycobactin core by MbtK.</text>
</comment>
<keyword evidence="4" id="KW-0285">Flavoprotein</keyword>
<dbReference type="InterPro" id="IPR037069">
    <property type="entry name" value="AcylCoA_DH/ox_N_sf"/>
</dbReference>
<dbReference type="PROSITE" id="PS00073">
    <property type="entry name" value="ACYL_COA_DH_2"/>
    <property type="match status" value="1"/>
</dbReference>
<dbReference type="Pfam" id="PF02770">
    <property type="entry name" value="Acyl-CoA_dh_M"/>
    <property type="match status" value="1"/>
</dbReference>
<dbReference type="InterPro" id="IPR050741">
    <property type="entry name" value="Acyl-CoA_dehydrogenase"/>
</dbReference>
<keyword evidence="5" id="KW-0274">FAD</keyword>
<comment type="cofactor">
    <cofactor evidence="1">
        <name>FAD</name>
        <dbReference type="ChEBI" id="CHEBI:57692"/>
    </cofactor>
</comment>
<feature type="domain" description="Acyl-CoA dehydrogenase/oxidase N-terminal" evidence="12">
    <location>
        <begin position="14"/>
        <end position="123"/>
    </location>
</feature>
<dbReference type="FunFam" id="2.40.110.10:FF:000002">
    <property type="entry name" value="Acyl-CoA dehydrogenase fadE12"/>
    <property type="match status" value="1"/>
</dbReference>
<evidence type="ECO:0000256" key="6">
    <source>
        <dbReference type="ARBA" id="ARBA00023002"/>
    </source>
</evidence>
<accession>A0A5M8B1Y4</accession>
<evidence type="ECO:0000256" key="3">
    <source>
        <dbReference type="ARBA" id="ARBA00009347"/>
    </source>
</evidence>
<dbReference type="InterPro" id="IPR046373">
    <property type="entry name" value="Acyl-CoA_Oxase/DH_mid-dom_sf"/>
</dbReference>
<feature type="domain" description="Acyl-CoA oxidase/dehydrogenase middle" evidence="11">
    <location>
        <begin position="127"/>
        <end position="225"/>
    </location>
</feature>
<dbReference type="AlphaFoldDB" id="A0A5M8B1Y4"/>
<dbReference type="InterPro" id="IPR006089">
    <property type="entry name" value="Acyl-CoA_DH_CS"/>
</dbReference>
<dbReference type="RefSeq" id="WP_150082592.1">
    <property type="nucleotide sequence ID" value="NZ_VWRN01000022.1"/>
</dbReference>
<dbReference type="Pfam" id="PF00441">
    <property type="entry name" value="Acyl-CoA_dh_1"/>
    <property type="match status" value="1"/>
</dbReference>
<dbReference type="SUPFAM" id="SSF56645">
    <property type="entry name" value="Acyl-CoA dehydrogenase NM domain-like"/>
    <property type="match status" value="1"/>
</dbReference>
<dbReference type="SUPFAM" id="SSF47203">
    <property type="entry name" value="Acyl-CoA dehydrogenase C-terminal domain-like"/>
    <property type="match status" value="1"/>
</dbReference>
<dbReference type="GO" id="GO:0003995">
    <property type="term" value="F:acyl-CoA dehydrogenase activity"/>
    <property type="evidence" value="ECO:0007669"/>
    <property type="project" value="InterPro"/>
</dbReference>
<dbReference type="GO" id="GO:0033539">
    <property type="term" value="P:fatty acid beta-oxidation using acyl-CoA dehydrogenase"/>
    <property type="evidence" value="ECO:0007669"/>
    <property type="project" value="TreeGrafter"/>
</dbReference>
<protein>
    <recommendedName>
        <fullName evidence="8">Acyl-[acyl-carrier-protein] dehydrogenase MbtN</fullName>
    </recommendedName>
    <alternativeName>
        <fullName evidence="9">Mycobactin synthase protein N</fullName>
    </alternativeName>
</protein>
<dbReference type="PANTHER" id="PTHR48083:SF20">
    <property type="entry name" value="LONG-CHAIN SPECIFIC ACYL-COA DEHYDROGENASE, MITOCHONDRIAL"/>
    <property type="match status" value="1"/>
</dbReference>
<keyword evidence="6" id="KW-0560">Oxidoreductase</keyword>